<evidence type="ECO:0000313" key="1">
    <source>
        <dbReference type="EMBL" id="KAG7663967.1"/>
    </source>
</evidence>
<dbReference type="Proteomes" id="UP000694255">
    <property type="component" value="Unassembled WGS sequence"/>
</dbReference>
<dbReference type="RefSeq" id="XP_049264199.1">
    <property type="nucleotide sequence ID" value="XM_049406289.1"/>
</dbReference>
<dbReference type="InterPro" id="IPR052058">
    <property type="entry name" value="Alcohol_O-acetyltransferase"/>
</dbReference>
<accession>A0A8J5QRI8</accession>
<dbReference type="OrthoDB" id="2150604at2759"/>
<reference evidence="1 2" key="1">
    <citation type="journal article" date="2021" name="DNA Res.">
        <title>Genome analysis of Candida subhashii reveals its hybrid nature and dual mitochondrial genome conformations.</title>
        <authorList>
            <person name="Mixao V."/>
            <person name="Hegedusova E."/>
            <person name="Saus E."/>
            <person name="Pryszcz L.P."/>
            <person name="Cillingova A."/>
            <person name="Nosek J."/>
            <person name="Gabaldon T."/>
        </authorList>
    </citation>
    <scope>NUCLEOTIDE SEQUENCE [LARGE SCALE GENOMIC DNA]</scope>
    <source>
        <strain evidence="1 2">CBS 10753</strain>
    </source>
</reference>
<sequence length="472" mass="54031">MSIDLRSPTFFERYQIHRTVNKYYSNFNVTAEYNQQITPELLSNALHNLIIKNPILGCNFFRINNEDETQDANNFRLRPIDEIKFDDIVEYTDFEVDSEYLTYLNSIRFEVDTEKPLWKLVVSQGGNKTKISVVCNHTFFDGGSGSYFHTDLVKELNQLSDVHDKKDVIFVNDELIPEQVPAPVDSLTSLYNPPFVFKIATMLNLFLVPTWLKNLYRRWVYPNTYKYPLFKFKPIEVGSPTNYRILHLSNEKSQSILKFTKSQGLTFTPYLTGIALKAFQDTITPHISKGPCSMNVIIDTSGRRYYPDLEPLLKYQGCVAASDITVEPIITPTNTFSSLKNIMNYISGIMNKDIKSRSIFHYVGLLKSVNISQLFKKKIGSHGRATIEVSNLGCIRDIEGDIKIENMWFSQDNGFSAHIQFSIVSTPKGGMNIVCGNLNEVEEIINPDTGTKIIDEFIKTLNDRLIQYTQSS</sequence>
<evidence type="ECO:0008006" key="3">
    <source>
        <dbReference type="Google" id="ProtNLM"/>
    </source>
</evidence>
<organism evidence="1 2">
    <name type="scientific">[Candida] subhashii</name>
    <dbReference type="NCBI Taxonomy" id="561895"/>
    <lineage>
        <taxon>Eukaryota</taxon>
        <taxon>Fungi</taxon>
        <taxon>Dikarya</taxon>
        <taxon>Ascomycota</taxon>
        <taxon>Saccharomycotina</taxon>
        <taxon>Pichiomycetes</taxon>
        <taxon>Debaryomycetaceae</taxon>
        <taxon>Spathaspora</taxon>
    </lineage>
</organism>
<keyword evidence="2" id="KW-1185">Reference proteome</keyword>
<dbReference type="PANTHER" id="PTHR28037:SF1">
    <property type="entry name" value="ALCOHOL O-ACETYLTRANSFERASE 1-RELATED"/>
    <property type="match status" value="1"/>
</dbReference>
<dbReference type="AlphaFoldDB" id="A0A8J5QRI8"/>
<dbReference type="EMBL" id="JAGSYN010000112">
    <property type="protein sequence ID" value="KAG7663967.1"/>
    <property type="molecule type" value="Genomic_DNA"/>
</dbReference>
<gene>
    <name evidence="1" type="ORF">J8A68_002528</name>
</gene>
<name>A0A8J5QRI8_9ASCO</name>
<proteinExistence type="predicted"/>
<dbReference type="GO" id="GO:0008080">
    <property type="term" value="F:N-acetyltransferase activity"/>
    <property type="evidence" value="ECO:0007669"/>
    <property type="project" value="TreeGrafter"/>
</dbReference>
<protein>
    <recommendedName>
        <fullName evidence="3">Alcohol acetyltransferase</fullName>
    </recommendedName>
</protein>
<comment type="caution">
    <text evidence="1">The sequence shown here is derived from an EMBL/GenBank/DDBJ whole genome shotgun (WGS) entry which is preliminary data.</text>
</comment>
<dbReference type="Pfam" id="PF07247">
    <property type="entry name" value="AATase"/>
    <property type="match status" value="1"/>
</dbReference>
<dbReference type="GeneID" id="73469329"/>
<dbReference type="PANTHER" id="PTHR28037">
    <property type="entry name" value="ALCOHOL O-ACETYLTRANSFERASE 1-RELATED"/>
    <property type="match status" value="1"/>
</dbReference>
<evidence type="ECO:0000313" key="2">
    <source>
        <dbReference type="Proteomes" id="UP000694255"/>
    </source>
</evidence>
<dbReference type="InterPro" id="IPR010828">
    <property type="entry name" value="Atf2/Sli1-like"/>
</dbReference>